<evidence type="ECO:0000313" key="3">
    <source>
        <dbReference type="EMBL" id="GIZ43103.1"/>
    </source>
</evidence>
<dbReference type="AlphaFoldDB" id="A0A9P3CHZ3"/>
<keyword evidence="1" id="KW-0175">Coiled coil</keyword>
<feature type="compositionally biased region" description="Polar residues" evidence="2">
    <location>
        <begin position="623"/>
        <end position="639"/>
    </location>
</feature>
<keyword evidence="4" id="KW-1185">Reference proteome</keyword>
<feature type="region of interest" description="Disordered" evidence="2">
    <location>
        <begin position="375"/>
        <end position="425"/>
    </location>
</feature>
<feature type="region of interest" description="Disordered" evidence="2">
    <location>
        <begin position="245"/>
        <end position="362"/>
    </location>
</feature>
<proteinExistence type="predicted"/>
<feature type="region of interest" description="Disordered" evidence="2">
    <location>
        <begin position="903"/>
        <end position="1028"/>
    </location>
</feature>
<feature type="compositionally biased region" description="Polar residues" evidence="2">
    <location>
        <begin position="175"/>
        <end position="191"/>
    </location>
</feature>
<feature type="compositionally biased region" description="Basic and acidic residues" evidence="2">
    <location>
        <begin position="384"/>
        <end position="395"/>
    </location>
</feature>
<feature type="region of interest" description="Disordered" evidence="2">
    <location>
        <begin position="667"/>
        <end position="713"/>
    </location>
</feature>
<feature type="region of interest" description="Disordered" evidence="2">
    <location>
        <begin position="541"/>
        <end position="642"/>
    </location>
</feature>
<evidence type="ECO:0000256" key="2">
    <source>
        <dbReference type="SAM" id="MobiDB-lite"/>
    </source>
</evidence>
<comment type="caution">
    <text evidence="3">The sequence shown here is derived from an EMBL/GenBank/DDBJ whole genome shotgun (WGS) entry which is preliminary data.</text>
</comment>
<accession>A0A9P3CHZ3</accession>
<organism evidence="3 4">
    <name type="scientific">Cercospora kikuchii</name>
    <dbReference type="NCBI Taxonomy" id="84275"/>
    <lineage>
        <taxon>Eukaryota</taxon>
        <taxon>Fungi</taxon>
        <taxon>Dikarya</taxon>
        <taxon>Ascomycota</taxon>
        <taxon>Pezizomycotina</taxon>
        <taxon>Dothideomycetes</taxon>
        <taxon>Dothideomycetidae</taxon>
        <taxon>Mycosphaerellales</taxon>
        <taxon>Mycosphaerellaceae</taxon>
        <taxon>Cercospora</taxon>
    </lineage>
</organism>
<feature type="region of interest" description="Disordered" evidence="2">
    <location>
        <begin position="168"/>
        <end position="223"/>
    </location>
</feature>
<feature type="compositionally biased region" description="Basic and acidic residues" evidence="2">
    <location>
        <begin position="192"/>
        <end position="213"/>
    </location>
</feature>
<dbReference type="OrthoDB" id="3648495at2759"/>
<dbReference type="EMBL" id="BOLY01000004">
    <property type="protein sequence ID" value="GIZ43103.1"/>
    <property type="molecule type" value="Genomic_DNA"/>
</dbReference>
<gene>
    <name evidence="3" type="ORF">CKM354_000634300</name>
</gene>
<dbReference type="GeneID" id="68291918"/>
<protein>
    <submittedName>
        <fullName evidence="3">Uncharacterized protein</fullName>
    </submittedName>
</protein>
<feature type="compositionally biased region" description="Low complexity" evidence="2">
    <location>
        <begin position="279"/>
        <end position="297"/>
    </location>
</feature>
<feature type="compositionally biased region" description="Polar residues" evidence="2">
    <location>
        <begin position="253"/>
        <end position="270"/>
    </location>
</feature>
<dbReference type="RefSeq" id="XP_044657590.1">
    <property type="nucleotide sequence ID" value="XM_044801655.1"/>
</dbReference>
<evidence type="ECO:0000256" key="1">
    <source>
        <dbReference type="SAM" id="Coils"/>
    </source>
</evidence>
<reference evidence="3 4" key="1">
    <citation type="submission" date="2021-01" db="EMBL/GenBank/DDBJ databases">
        <title>Cercospora kikuchii MAFF 305040 whole genome shotgun sequence.</title>
        <authorList>
            <person name="Kashiwa T."/>
            <person name="Suzuki T."/>
        </authorList>
    </citation>
    <scope>NUCLEOTIDE SEQUENCE [LARGE SCALE GENOMIC DNA]</scope>
    <source>
        <strain evidence="3 4">MAFF 305040</strain>
    </source>
</reference>
<feature type="compositionally biased region" description="Basic and acidic residues" evidence="2">
    <location>
        <begin position="1019"/>
        <end position="1028"/>
    </location>
</feature>
<feature type="compositionally biased region" description="Polar residues" evidence="2">
    <location>
        <begin position="1000"/>
        <end position="1013"/>
    </location>
</feature>
<sequence length="1028" mass="111605">MDDDDASTDVLIARQRQYEDAAAEIGRQLRQRVGKLKKEIPKLEDQTRTETQQLARDRTVYNEKVAQVKAAQDAKLAEIEAAKEQVGTAVETIETLEEQLDEARDVLKAAESCLGKLEKQAATVDNQSEEALKQLEKKIDDSQSALTATSTVLDQTKKELQRLESKFTAAHVTNVDPSTSKSTRADPTQLQDQDRGEKGTAGEHGLFVEERAPAADTSTISKTTVVRPEIASGVSVGTIGAGRMASDLDRSAPNESGTSHNISQRSSLIIRNTPAEPLSTQAVSQTQVSSTSTSNATPARDVNGTTTASTSEQSPPRASSPVTEAQPTMGHEDMPQSSSTGDSRRRRGRRSRVTVANMTARQLELHSQLQSFYGLSEGSDRDEETSKAQGGEKTRVLGKAVGEGSETDEEEQVTIDPDDTTYGQTRHECSLSSKYPTVMYIKESDRVEGRWCELKCFVCSTNTSVERFNFFAGIRPLVMHISHSHGVYPRNEVARKCVVQEFSQDDVENLLHGRPLLKGRPIDNTWGDLARRKLRLDEMDAPSDAAPDEHVGEANGESNTDVQEHARSHGGGIPNGQQDPRPPIRKSHSVETSQRENDRNIHAASKGDQNVARSSDKLPVVSNKATLPTQRTAQPSTAIPRSAATHGVALSNTHKPINSMLQRGEAIRSSTATVPHREPQTPSKPPKPARFGGTKRTHSELTPPKPSPSTEILRSDLPGIALLDGKWRKISCRECSANADRSPYDNALNLFQGLEGLAKHVKTCHPGRVVNMDDPKSFASGESLPQDFQAKSQYLGNFRIVPHAGDKASGSVKPGAVAVKSNGYLDEEFPSTVPINGAWFWISCKTCSAHTTGRNVPIRGVRSLAHHVRNVHGKETDFDDLASWCTLTGPIAPGQINKIEKWGDGAVVPTPPEASNGNRSKDPRLGGGGAQPQRPSSIATSSSPGVQKTSPALPPNSVRLPKSSENLRPEIRVTKPIDRSTLSTNDLFFKPGPMPPPPSRVQNVPQQRSSTGSPPGKKTKTDAYEKRQ</sequence>
<feature type="coiled-coil region" evidence="1">
    <location>
        <begin position="26"/>
        <end position="166"/>
    </location>
</feature>
<feature type="compositionally biased region" description="Acidic residues" evidence="2">
    <location>
        <begin position="405"/>
        <end position="419"/>
    </location>
</feature>
<name>A0A9P3CHZ3_9PEZI</name>
<evidence type="ECO:0000313" key="4">
    <source>
        <dbReference type="Proteomes" id="UP000825890"/>
    </source>
</evidence>
<feature type="compositionally biased region" description="Basic and acidic residues" evidence="2">
    <location>
        <begin position="965"/>
        <end position="978"/>
    </location>
</feature>
<dbReference type="Proteomes" id="UP000825890">
    <property type="component" value="Unassembled WGS sequence"/>
</dbReference>
<feature type="compositionally biased region" description="Polar residues" evidence="2">
    <location>
        <begin position="933"/>
        <end position="950"/>
    </location>
</feature>
<feature type="compositionally biased region" description="Polar residues" evidence="2">
    <location>
        <begin position="303"/>
        <end position="326"/>
    </location>
</feature>